<protein>
    <submittedName>
        <fullName evidence="3">AIG2-like family protein</fullName>
    </submittedName>
</protein>
<proteinExistence type="predicted"/>
<keyword evidence="1" id="KW-0456">Lyase</keyword>
<gene>
    <name evidence="3" type="ORF">HMPREF9248_0223</name>
</gene>
<dbReference type="Gene3D" id="3.10.490.10">
    <property type="entry name" value="Gamma-glutamyl cyclotransferase-like"/>
    <property type="match status" value="1"/>
</dbReference>
<reference evidence="3 4" key="1">
    <citation type="submission" date="2010-08" db="EMBL/GenBank/DDBJ databases">
        <authorList>
            <person name="Durkin A.S."/>
            <person name="Madupu R."/>
            <person name="Torralba M."/>
            <person name="Gillis M."/>
            <person name="Methe B."/>
            <person name="Sutton G."/>
            <person name="Nelson K.E."/>
        </authorList>
    </citation>
    <scope>NUCLEOTIDE SEQUENCE [LARGE SCALE GENOMIC DNA]</scope>
    <source>
        <strain evidence="3 4">PB189-T1-4</strain>
    </source>
</reference>
<feature type="domain" description="Gamma-glutamylcyclotransferase AIG2-like" evidence="2">
    <location>
        <begin position="6"/>
        <end position="109"/>
    </location>
</feature>
<dbReference type="Proteomes" id="UP000004431">
    <property type="component" value="Unassembled WGS sequence"/>
</dbReference>
<sequence length="149" mass="17009">MKTYVAYGSNLNKTWMSNLCPSAKFISTGTIPNAALYFRGKGYLNLVRTPTEQPLPVALWSIEDKDEDALDVYEEYPDYYKKETVTVSTNHGDVQAMIYLMCPQYENVKARPTEKYTQRVRQGFSDMNFDQSIVDKALSEVGCPTLNKH</sequence>
<dbReference type="PANTHER" id="PTHR12935">
    <property type="entry name" value="GAMMA-GLUTAMYLCYCLOTRANSFERASE"/>
    <property type="match status" value="1"/>
</dbReference>
<evidence type="ECO:0000313" key="4">
    <source>
        <dbReference type="Proteomes" id="UP000004431"/>
    </source>
</evidence>
<organism evidence="3 4">
    <name type="scientific">Fannyhessea vaginae PB189-T1-4</name>
    <dbReference type="NCBI Taxonomy" id="866774"/>
    <lineage>
        <taxon>Bacteria</taxon>
        <taxon>Bacillati</taxon>
        <taxon>Actinomycetota</taxon>
        <taxon>Coriobacteriia</taxon>
        <taxon>Coriobacteriales</taxon>
        <taxon>Atopobiaceae</taxon>
        <taxon>Fannyhessea</taxon>
    </lineage>
</organism>
<name>A0ABP2J3R4_9ACTN</name>
<dbReference type="InterPro" id="IPR009288">
    <property type="entry name" value="AIG2-like_dom"/>
</dbReference>
<dbReference type="EMBL" id="AEDQ01000027">
    <property type="protein sequence ID" value="EFL43939.1"/>
    <property type="molecule type" value="Genomic_DNA"/>
</dbReference>
<dbReference type="Pfam" id="PF06094">
    <property type="entry name" value="GGACT"/>
    <property type="match status" value="1"/>
</dbReference>
<dbReference type="RefSeq" id="WP_006304391.1">
    <property type="nucleotide sequence ID" value="NZ_AEDQ01000027.1"/>
</dbReference>
<dbReference type="CDD" id="cd06661">
    <property type="entry name" value="GGCT_like"/>
    <property type="match status" value="1"/>
</dbReference>
<dbReference type="InterPro" id="IPR013024">
    <property type="entry name" value="GGCT-like"/>
</dbReference>
<dbReference type="InterPro" id="IPR017939">
    <property type="entry name" value="G-Glutamylcylcotransferase"/>
</dbReference>
<comment type="caution">
    <text evidence="3">The sequence shown here is derived from an EMBL/GenBank/DDBJ whole genome shotgun (WGS) entry which is preliminary data.</text>
</comment>
<dbReference type="InterPro" id="IPR036568">
    <property type="entry name" value="GGCT-like_sf"/>
</dbReference>
<evidence type="ECO:0000256" key="1">
    <source>
        <dbReference type="ARBA" id="ARBA00023239"/>
    </source>
</evidence>
<dbReference type="SUPFAM" id="SSF110857">
    <property type="entry name" value="Gamma-glutamyl cyclotransferase-like"/>
    <property type="match status" value="1"/>
</dbReference>
<accession>A0ABP2J3R4</accession>
<evidence type="ECO:0000313" key="3">
    <source>
        <dbReference type="EMBL" id="EFL43939.1"/>
    </source>
</evidence>
<evidence type="ECO:0000259" key="2">
    <source>
        <dbReference type="Pfam" id="PF06094"/>
    </source>
</evidence>
<keyword evidence="4" id="KW-1185">Reference proteome</keyword>
<dbReference type="PANTHER" id="PTHR12935:SF0">
    <property type="entry name" value="GAMMA-GLUTAMYLCYCLOTRANSFERASE"/>
    <property type="match status" value="1"/>
</dbReference>